<dbReference type="InterPro" id="IPR045177">
    <property type="entry name" value="FDM1-5/IDN2"/>
</dbReference>
<dbReference type="PANTHER" id="PTHR21596">
    <property type="entry name" value="RIBONUCLEASE P SUBUNIT P38"/>
    <property type="match status" value="1"/>
</dbReference>
<evidence type="ECO:0000313" key="3">
    <source>
        <dbReference type="Proteomes" id="UP000015105"/>
    </source>
</evidence>
<reference evidence="2" key="5">
    <citation type="journal article" date="2021" name="G3 (Bethesda)">
        <title>Aegilops tauschii genome assembly Aet v5.0 features greater sequence contiguity and improved annotation.</title>
        <authorList>
            <person name="Wang L."/>
            <person name="Zhu T."/>
            <person name="Rodriguez J.C."/>
            <person name="Deal K.R."/>
            <person name="Dubcovsky J."/>
            <person name="McGuire P.E."/>
            <person name="Lux T."/>
            <person name="Spannagl M."/>
            <person name="Mayer K.F.X."/>
            <person name="Baldrich P."/>
            <person name="Meyers B.C."/>
            <person name="Huo N."/>
            <person name="Gu Y.Q."/>
            <person name="Zhou H."/>
            <person name="Devos K.M."/>
            <person name="Bennetzen J.L."/>
            <person name="Unver T."/>
            <person name="Budak H."/>
            <person name="Gulick P.J."/>
            <person name="Galiba G."/>
            <person name="Kalapos B."/>
            <person name="Nelson D.R."/>
            <person name="Li P."/>
            <person name="You F.M."/>
            <person name="Luo M.C."/>
            <person name="Dvorak J."/>
        </authorList>
    </citation>
    <scope>NUCLEOTIDE SEQUENCE [LARGE SCALE GENOMIC DNA]</scope>
    <source>
        <strain evidence="2">cv. AL8/78</strain>
    </source>
</reference>
<name>A0A453DZW3_AEGTS</name>
<reference evidence="3" key="1">
    <citation type="journal article" date="2014" name="Science">
        <title>Ancient hybridizations among the ancestral genomes of bread wheat.</title>
        <authorList>
            <consortium name="International Wheat Genome Sequencing Consortium,"/>
            <person name="Marcussen T."/>
            <person name="Sandve S.R."/>
            <person name="Heier L."/>
            <person name="Spannagl M."/>
            <person name="Pfeifer M."/>
            <person name="Jakobsen K.S."/>
            <person name="Wulff B.B."/>
            <person name="Steuernagel B."/>
            <person name="Mayer K.F."/>
            <person name="Olsen O.A."/>
        </authorList>
    </citation>
    <scope>NUCLEOTIDE SEQUENCE [LARGE SCALE GENOMIC DNA]</scope>
    <source>
        <strain evidence="3">cv. AL8/78</strain>
    </source>
</reference>
<dbReference type="Proteomes" id="UP000015105">
    <property type="component" value="Chromosome 3D"/>
</dbReference>
<dbReference type="GO" id="GO:0080188">
    <property type="term" value="P:gene silencing by siRNA-directed DNA methylation"/>
    <property type="evidence" value="ECO:0007669"/>
    <property type="project" value="InterPro"/>
</dbReference>
<reference evidence="2" key="4">
    <citation type="submission" date="2019-03" db="UniProtKB">
        <authorList>
            <consortium name="EnsemblPlants"/>
        </authorList>
    </citation>
    <scope>IDENTIFICATION</scope>
</reference>
<organism evidence="2 3">
    <name type="scientific">Aegilops tauschii subsp. strangulata</name>
    <name type="common">Goatgrass</name>
    <dbReference type="NCBI Taxonomy" id="200361"/>
    <lineage>
        <taxon>Eukaryota</taxon>
        <taxon>Viridiplantae</taxon>
        <taxon>Streptophyta</taxon>
        <taxon>Embryophyta</taxon>
        <taxon>Tracheophyta</taxon>
        <taxon>Spermatophyta</taxon>
        <taxon>Magnoliopsida</taxon>
        <taxon>Liliopsida</taxon>
        <taxon>Poales</taxon>
        <taxon>Poaceae</taxon>
        <taxon>BOP clade</taxon>
        <taxon>Pooideae</taxon>
        <taxon>Triticodae</taxon>
        <taxon>Triticeae</taxon>
        <taxon>Triticinae</taxon>
        <taxon>Aegilops</taxon>
    </lineage>
</organism>
<dbReference type="AlphaFoldDB" id="A0A453DZW3"/>
<dbReference type="Pfam" id="PF03469">
    <property type="entry name" value="XH"/>
    <property type="match status" value="1"/>
</dbReference>
<keyword evidence="3" id="KW-1185">Reference proteome</keyword>
<reference evidence="3" key="2">
    <citation type="journal article" date="2017" name="Nat. Plants">
        <title>The Aegilops tauschii genome reveals multiple impacts of transposons.</title>
        <authorList>
            <person name="Zhao G."/>
            <person name="Zou C."/>
            <person name="Li K."/>
            <person name="Wang K."/>
            <person name="Li T."/>
            <person name="Gao L."/>
            <person name="Zhang X."/>
            <person name="Wang H."/>
            <person name="Yang Z."/>
            <person name="Liu X."/>
            <person name="Jiang W."/>
            <person name="Mao L."/>
            <person name="Kong X."/>
            <person name="Jiao Y."/>
            <person name="Jia J."/>
        </authorList>
    </citation>
    <scope>NUCLEOTIDE SEQUENCE [LARGE SCALE GENOMIC DNA]</scope>
    <source>
        <strain evidence="3">cv. AL8/78</strain>
    </source>
</reference>
<protein>
    <recommendedName>
        <fullName evidence="1">Factor of DNA methylation 1-5/IDN2 domain-containing protein</fullName>
    </recommendedName>
</protein>
<dbReference type="EnsemblPlants" id="AET3Gv20170900.1">
    <property type="protein sequence ID" value="AET3Gv20170900.1"/>
    <property type="gene ID" value="AET3Gv20170900"/>
</dbReference>
<evidence type="ECO:0000313" key="2">
    <source>
        <dbReference type="EnsemblPlants" id="AET3Gv20170900.1"/>
    </source>
</evidence>
<evidence type="ECO:0000259" key="1">
    <source>
        <dbReference type="Pfam" id="PF03469"/>
    </source>
</evidence>
<dbReference type="Gramene" id="AET3Gv20170900.1">
    <property type="protein sequence ID" value="AET3Gv20170900.1"/>
    <property type="gene ID" value="AET3Gv20170900"/>
</dbReference>
<dbReference type="InterPro" id="IPR005379">
    <property type="entry name" value="FDM1-5/IDN2_XH"/>
</dbReference>
<proteinExistence type="predicted"/>
<reference evidence="2" key="3">
    <citation type="journal article" date="2017" name="Nature">
        <title>Genome sequence of the progenitor of the wheat D genome Aegilops tauschii.</title>
        <authorList>
            <person name="Luo M.C."/>
            <person name="Gu Y.Q."/>
            <person name="Puiu D."/>
            <person name="Wang H."/>
            <person name="Twardziok S.O."/>
            <person name="Deal K.R."/>
            <person name="Huo N."/>
            <person name="Zhu T."/>
            <person name="Wang L."/>
            <person name="Wang Y."/>
            <person name="McGuire P.E."/>
            <person name="Liu S."/>
            <person name="Long H."/>
            <person name="Ramasamy R.K."/>
            <person name="Rodriguez J.C."/>
            <person name="Van S.L."/>
            <person name="Yuan L."/>
            <person name="Wang Z."/>
            <person name="Xia Z."/>
            <person name="Xiao L."/>
            <person name="Anderson O.D."/>
            <person name="Ouyang S."/>
            <person name="Liang Y."/>
            <person name="Zimin A.V."/>
            <person name="Pertea G."/>
            <person name="Qi P."/>
            <person name="Bennetzen J.L."/>
            <person name="Dai X."/>
            <person name="Dawson M.W."/>
            <person name="Muller H.G."/>
            <person name="Kugler K."/>
            <person name="Rivarola-Duarte L."/>
            <person name="Spannagl M."/>
            <person name="Mayer K.F.X."/>
            <person name="Lu F.H."/>
            <person name="Bevan M.W."/>
            <person name="Leroy P."/>
            <person name="Li P."/>
            <person name="You F.M."/>
            <person name="Sun Q."/>
            <person name="Liu Z."/>
            <person name="Lyons E."/>
            <person name="Wicker T."/>
            <person name="Salzberg S.L."/>
            <person name="Devos K.M."/>
            <person name="Dvorak J."/>
        </authorList>
    </citation>
    <scope>NUCLEOTIDE SEQUENCE [LARGE SCALE GENOMIC DNA]</scope>
    <source>
        <strain evidence="2">cv. AL8/78</strain>
    </source>
</reference>
<feature type="domain" description="Factor of DNA methylation 1-5/IDN2" evidence="1">
    <location>
        <begin position="1"/>
        <end position="43"/>
    </location>
</feature>
<sequence>MNEVNASGRYIVSELWNRKDGRKAKLEEAIQFILKQLQTHKRKR</sequence>
<dbReference type="PANTHER" id="PTHR21596:SF73">
    <property type="entry name" value="FACTOR OF DNA METHYLATION 1-5_IDN2 DOMAIN-CONTAINING PROTEIN"/>
    <property type="match status" value="1"/>
</dbReference>
<accession>A0A453DZW3</accession>
<dbReference type="STRING" id="200361.A0A453DZW3"/>